<dbReference type="AlphaFoldDB" id="C4ZDL7"/>
<feature type="compositionally biased region" description="Polar residues" evidence="1">
    <location>
        <begin position="55"/>
        <end position="66"/>
    </location>
</feature>
<dbReference type="Proteomes" id="UP000001477">
    <property type="component" value="Chromosome"/>
</dbReference>
<organism evidence="2 3">
    <name type="scientific">Agathobacter rectalis (strain ATCC 33656 / DSM 3377 / JCM 17463 / KCTC 5835 / VPI 0990)</name>
    <name type="common">Eubacterium rectale</name>
    <dbReference type="NCBI Taxonomy" id="515619"/>
    <lineage>
        <taxon>Bacteria</taxon>
        <taxon>Bacillati</taxon>
        <taxon>Bacillota</taxon>
        <taxon>Clostridia</taxon>
        <taxon>Lachnospirales</taxon>
        <taxon>Lachnospiraceae</taxon>
        <taxon>Agathobacter</taxon>
    </lineage>
</organism>
<evidence type="ECO:0000256" key="1">
    <source>
        <dbReference type="SAM" id="MobiDB-lite"/>
    </source>
</evidence>
<dbReference type="STRING" id="515619.EUBREC_3266"/>
<evidence type="ECO:0000313" key="3">
    <source>
        <dbReference type="Proteomes" id="UP000001477"/>
    </source>
</evidence>
<dbReference type="PaxDb" id="515619-EUBREC_3266"/>
<sequence length="94" mass="10392">MRRGQGEGTGVLSQERIAKLLRGCRIVLRSTEMPRHGSRGKELSSHGWRVATVSSGIENQNHNSYSHLAAKRSSRGSMPVPSPCPRRTSRPDKN</sequence>
<protein>
    <submittedName>
        <fullName evidence="2">Uncharacterized protein</fullName>
    </submittedName>
</protein>
<name>C4ZDL7_AGARV</name>
<accession>C4ZDL7</accession>
<evidence type="ECO:0000313" key="2">
    <source>
        <dbReference type="EMBL" id="ACR76993.1"/>
    </source>
</evidence>
<dbReference type="HOGENOM" id="CLU_2381832_0_0_9"/>
<dbReference type="EMBL" id="CP001107">
    <property type="protein sequence ID" value="ACR76993.1"/>
    <property type="molecule type" value="Genomic_DNA"/>
</dbReference>
<proteinExistence type="predicted"/>
<dbReference type="KEGG" id="ere:EUBREC_3266"/>
<gene>
    <name evidence="2" type="ordered locus">EUBREC_3266</name>
</gene>
<reference evidence="2 3" key="1">
    <citation type="journal article" date="2009" name="Proc. Natl. Acad. Sci. U.S.A.">
        <title>Characterizing a model human gut microbiota composed of members of its two dominant bacterial phyla.</title>
        <authorList>
            <person name="Mahowald M.A."/>
            <person name="Rey F.E."/>
            <person name="Seedorf H."/>
            <person name="Turnbaugh P.J."/>
            <person name="Fulton R.S."/>
            <person name="Wollam A."/>
            <person name="Shah N."/>
            <person name="Wang C."/>
            <person name="Magrini V."/>
            <person name="Wilson R.K."/>
            <person name="Cantarel B.L."/>
            <person name="Coutinho P.M."/>
            <person name="Henrissat B."/>
            <person name="Crock L.W."/>
            <person name="Russell A."/>
            <person name="Verberkmoes N.C."/>
            <person name="Hettich R.L."/>
            <person name="Gordon J.I."/>
        </authorList>
    </citation>
    <scope>NUCLEOTIDE SEQUENCE [LARGE SCALE GENOMIC DNA]</scope>
    <source>
        <strain evidence="3">ATCC 33656 / DSM 3377 / JCM 17463 / KCTC 5835 / LMG 30912 / VPI 0990</strain>
    </source>
</reference>
<feature type="region of interest" description="Disordered" evidence="1">
    <location>
        <begin position="55"/>
        <end position="94"/>
    </location>
</feature>